<dbReference type="PROSITE" id="PS51128">
    <property type="entry name" value="ZF_DKSA_2"/>
    <property type="match status" value="1"/>
</dbReference>
<dbReference type="SUPFAM" id="SSF109635">
    <property type="entry name" value="DnaK suppressor protein DksA, alpha-hairpin domain"/>
    <property type="match status" value="1"/>
</dbReference>
<dbReference type="Pfam" id="PF01258">
    <property type="entry name" value="zf-dskA_traR"/>
    <property type="match status" value="1"/>
</dbReference>
<name>A0A1F2UJX7_9ACTN</name>
<comment type="caution">
    <text evidence="6">The sequence shown here is derived from an EMBL/GenBank/DDBJ whole genome shotgun (WGS) entry which is preliminary data.</text>
</comment>
<evidence type="ECO:0000256" key="3">
    <source>
        <dbReference type="ARBA" id="ARBA00022833"/>
    </source>
</evidence>
<dbReference type="Gene3D" id="1.20.120.910">
    <property type="entry name" value="DksA, coiled-coil domain"/>
    <property type="match status" value="1"/>
</dbReference>
<reference evidence="6 7" key="1">
    <citation type="journal article" date="2016" name="Nat. Commun.">
        <title>Thousands of microbial genomes shed light on interconnected biogeochemical processes in an aquifer system.</title>
        <authorList>
            <person name="Anantharaman K."/>
            <person name="Brown C.T."/>
            <person name="Hug L.A."/>
            <person name="Sharon I."/>
            <person name="Castelle C.J."/>
            <person name="Probst A.J."/>
            <person name="Thomas B.C."/>
            <person name="Singh A."/>
            <person name="Wilkins M.J."/>
            <person name="Karaoz U."/>
            <person name="Brodie E.L."/>
            <person name="Williams K.H."/>
            <person name="Hubbard S.S."/>
            <person name="Banfield J.F."/>
        </authorList>
    </citation>
    <scope>NUCLEOTIDE SEQUENCE [LARGE SCALE GENOMIC DNA]</scope>
</reference>
<proteinExistence type="predicted"/>
<gene>
    <name evidence="6" type="ORF">A2074_06975</name>
</gene>
<organism evidence="6 7">
    <name type="scientific">Candidatus Aquicultor primus</name>
    <dbReference type="NCBI Taxonomy" id="1797195"/>
    <lineage>
        <taxon>Bacteria</taxon>
        <taxon>Bacillati</taxon>
        <taxon>Actinomycetota</taxon>
        <taxon>Candidatus Aquicultoria</taxon>
        <taxon>Candidatus Aquicultorales</taxon>
        <taxon>Candidatus Aquicultoraceae</taxon>
        <taxon>Candidatus Aquicultor</taxon>
    </lineage>
</organism>
<evidence type="ECO:0000256" key="2">
    <source>
        <dbReference type="ARBA" id="ARBA00022771"/>
    </source>
</evidence>
<keyword evidence="1" id="KW-0479">Metal-binding</keyword>
<sequence>MEELELARFKKWLLKEKDRLVDEIAYVESTMGQTQSDWSGENDFESHMADLATSTFARESDLSLSINSRDMLSRVEGALSRIEDGSFGICSVCGRPIERERLEALPYADLCMEDKIKEEKS</sequence>
<evidence type="ECO:0000256" key="4">
    <source>
        <dbReference type="PROSITE-ProRule" id="PRU00510"/>
    </source>
</evidence>
<accession>A0A1F2UJX7</accession>
<evidence type="ECO:0000313" key="6">
    <source>
        <dbReference type="EMBL" id="OFW33314.1"/>
    </source>
</evidence>
<dbReference type="EMBL" id="MELI01000070">
    <property type="protein sequence ID" value="OFW33314.1"/>
    <property type="molecule type" value="Genomic_DNA"/>
</dbReference>
<dbReference type="InterPro" id="IPR000962">
    <property type="entry name" value="Znf_DskA_TraR"/>
</dbReference>
<evidence type="ECO:0000313" key="7">
    <source>
        <dbReference type="Proteomes" id="UP000178086"/>
    </source>
</evidence>
<keyword evidence="2" id="KW-0863">Zinc-finger</keyword>
<dbReference type="PANTHER" id="PTHR33823">
    <property type="entry name" value="RNA POLYMERASE-BINDING TRANSCRIPTION FACTOR DKSA-RELATED"/>
    <property type="match status" value="1"/>
</dbReference>
<keyword evidence="3" id="KW-0862">Zinc</keyword>
<dbReference type="SUPFAM" id="SSF57716">
    <property type="entry name" value="Glucocorticoid receptor-like (DNA-binding domain)"/>
    <property type="match status" value="1"/>
</dbReference>
<protein>
    <recommendedName>
        <fullName evidence="5">Zinc finger DksA/TraR C4-type domain-containing protein</fullName>
    </recommendedName>
</protein>
<feature type="zinc finger region" description="dksA C4-type" evidence="4">
    <location>
        <begin position="90"/>
        <end position="114"/>
    </location>
</feature>
<evidence type="ECO:0000256" key="1">
    <source>
        <dbReference type="ARBA" id="ARBA00022723"/>
    </source>
</evidence>
<dbReference type="GO" id="GO:0008270">
    <property type="term" value="F:zinc ion binding"/>
    <property type="evidence" value="ECO:0007669"/>
    <property type="project" value="UniProtKB-KW"/>
</dbReference>
<evidence type="ECO:0000259" key="5">
    <source>
        <dbReference type="Pfam" id="PF01258"/>
    </source>
</evidence>
<dbReference type="InterPro" id="IPR037187">
    <property type="entry name" value="DnaK_N"/>
</dbReference>
<feature type="domain" description="Zinc finger DksA/TraR C4-type" evidence="5">
    <location>
        <begin position="85"/>
        <end position="113"/>
    </location>
</feature>
<dbReference type="AlphaFoldDB" id="A0A1F2UJX7"/>
<dbReference type="Proteomes" id="UP000178086">
    <property type="component" value="Unassembled WGS sequence"/>
</dbReference>